<feature type="region of interest" description="Disordered" evidence="1">
    <location>
        <begin position="154"/>
        <end position="218"/>
    </location>
</feature>
<accession>A0AAV1ES51</accession>
<dbReference type="Proteomes" id="UP001178508">
    <property type="component" value="Chromosome 2"/>
</dbReference>
<dbReference type="InterPro" id="IPR011604">
    <property type="entry name" value="PDDEXK-like_dom_sf"/>
</dbReference>
<dbReference type="Gene3D" id="3.90.320.10">
    <property type="match status" value="1"/>
</dbReference>
<evidence type="ECO:0000256" key="1">
    <source>
        <dbReference type="SAM" id="MobiDB-lite"/>
    </source>
</evidence>
<dbReference type="InterPro" id="IPR011335">
    <property type="entry name" value="Restrct_endonuc-II-like"/>
</dbReference>
<name>A0AAV1ES51_XYRNO</name>
<sequence length="553" mass="63036">MSNSRHQNFRTFLTERFTAVAVEVFGEVEAIVESYYEENKRLRNVLHMVLGPDIKLPKIDHCHHTAATTSTTHQPFVQPRDENMDISEYLQPKTEQEEYDISCELPRQQVLEEADNLTISDCVKRESDAEDSSMPPITDSHNFEIVVVSRDSSGTISANEENDNCDVNHSMDSDGLVDFQEPSKSDESASKSVKSRNHKKKSKNKGGGKCAPKQTEQPLQKTVLELPRIMPHHSVIPTPSASLSLLSRITEAFKDLPEDKKPLITKIGFLDNMESVDCAFGKVPKGSPLSYQCPVPSDMDYEIHDDVPPRPPLPSLNHKLEPMLDFSSFSLSTREQEHINTMGITLEDAQCLESSTRPPNGHKERAEQLLKLRLTCRFREICNLKPGRSNAEHLIFRIQRGGRICKNLQIEEEMKTEALREYCSHVCVNWSPCGYVVHPNAPWLGALPHGLVYDPNERPTFGLVHVKCIHFKSFISCKFFTFKSGVLQLMKAHALYWDIQGEMMITGMSWCDLVVFSNEDILVQRIYRDESMISSMKKKLDSFFFYYYLPSLE</sequence>
<evidence type="ECO:0000313" key="2">
    <source>
        <dbReference type="EMBL" id="CAJ1051618.1"/>
    </source>
</evidence>
<dbReference type="PANTHER" id="PTHR46609">
    <property type="entry name" value="EXONUCLEASE, PHAGE-TYPE/RECB, C-TERMINAL DOMAIN-CONTAINING PROTEIN"/>
    <property type="match status" value="1"/>
</dbReference>
<feature type="compositionally biased region" description="Basic residues" evidence="1">
    <location>
        <begin position="193"/>
        <end position="206"/>
    </location>
</feature>
<evidence type="ECO:0000313" key="3">
    <source>
        <dbReference type="Proteomes" id="UP001178508"/>
    </source>
</evidence>
<keyword evidence="3" id="KW-1185">Reference proteome</keyword>
<dbReference type="GO" id="GO:0006281">
    <property type="term" value="P:DNA repair"/>
    <property type="evidence" value="ECO:0007669"/>
    <property type="project" value="UniProtKB-ARBA"/>
</dbReference>
<protein>
    <submittedName>
        <fullName evidence="2">Uncharacterized protein LOC117815809</fullName>
    </submittedName>
</protein>
<organism evidence="2 3">
    <name type="scientific">Xyrichtys novacula</name>
    <name type="common">Pearly razorfish</name>
    <name type="synonym">Hemipteronotus novacula</name>
    <dbReference type="NCBI Taxonomy" id="13765"/>
    <lineage>
        <taxon>Eukaryota</taxon>
        <taxon>Metazoa</taxon>
        <taxon>Chordata</taxon>
        <taxon>Craniata</taxon>
        <taxon>Vertebrata</taxon>
        <taxon>Euteleostomi</taxon>
        <taxon>Actinopterygii</taxon>
        <taxon>Neopterygii</taxon>
        <taxon>Teleostei</taxon>
        <taxon>Neoteleostei</taxon>
        <taxon>Acanthomorphata</taxon>
        <taxon>Eupercaria</taxon>
        <taxon>Labriformes</taxon>
        <taxon>Labridae</taxon>
        <taxon>Xyrichtys</taxon>
    </lineage>
</organism>
<dbReference type="SUPFAM" id="SSF52980">
    <property type="entry name" value="Restriction endonuclease-like"/>
    <property type="match status" value="1"/>
</dbReference>
<gene>
    <name evidence="2" type="ORF">XNOV1_A017870</name>
</gene>
<dbReference type="AlphaFoldDB" id="A0AAV1ES51"/>
<reference evidence="2" key="1">
    <citation type="submission" date="2023-08" db="EMBL/GenBank/DDBJ databases">
        <authorList>
            <person name="Alioto T."/>
            <person name="Alioto T."/>
            <person name="Gomez Garrido J."/>
        </authorList>
    </citation>
    <scope>NUCLEOTIDE SEQUENCE</scope>
</reference>
<proteinExistence type="predicted"/>
<dbReference type="EMBL" id="OY660865">
    <property type="protein sequence ID" value="CAJ1051618.1"/>
    <property type="molecule type" value="Genomic_DNA"/>
</dbReference>
<dbReference type="InterPro" id="IPR051703">
    <property type="entry name" value="NF-kappa-B_Signaling_Reg"/>
</dbReference>
<dbReference type="CDD" id="cd22343">
    <property type="entry name" value="PDDEXK_lambda_exonuclease-like"/>
    <property type="match status" value="1"/>
</dbReference>
<dbReference type="PANTHER" id="PTHR46609:SF7">
    <property type="match status" value="1"/>
</dbReference>